<feature type="transmembrane region" description="Helical" evidence="6">
    <location>
        <begin position="69"/>
        <end position="88"/>
    </location>
</feature>
<comment type="subcellular location">
    <subcellularLocation>
        <location evidence="1">Membrane</location>
        <topology evidence="1">Multi-pass membrane protein</topology>
    </subcellularLocation>
</comment>
<dbReference type="PANTHER" id="PTHR11453">
    <property type="entry name" value="ANION EXCHANGE PROTEIN"/>
    <property type="match status" value="1"/>
</dbReference>
<reference evidence="9" key="1">
    <citation type="submission" date="2023-08" db="EMBL/GenBank/DDBJ databases">
        <authorList>
            <person name="Chen Y."/>
            <person name="Shah S."/>
            <person name="Dougan E. K."/>
            <person name="Thang M."/>
            <person name="Chan C."/>
        </authorList>
    </citation>
    <scope>NUCLEOTIDE SEQUENCE</scope>
</reference>
<evidence type="ECO:0000256" key="6">
    <source>
        <dbReference type="SAM" id="Phobius"/>
    </source>
</evidence>
<name>A0AA36MLK4_9DINO</name>
<keyword evidence="3 6" id="KW-1133">Transmembrane helix</keyword>
<keyword evidence="2 6" id="KW-0812">Transmembrane</keyword>
<evidence type="ECO:0000256" key="2">
    <source>
        <dbReference type="ARBA" id="ARBA00022692"/>
    </source>
</evidence>
<comment type="caution">
    <text evidence="9">The sequence shown here is derived from an EMBL/GenBank/DDBJ whole genome shotgun (WGS) entry which is preliminary data.</text>
</comment>
<dbReference type="GO" id="GO:0003755">
    <property type="term" value="F:peptidyl-prolyl cis-trans isomerase activity"/>
    <property type="evidence" value="ECO:0007669"/>
    <property type="project" value="InterPro"/>
</dbReference>
<feature type="transmembrane region" description="Helical" evidence="6">
    <location>
        <begin position="198"/>
        <end position="226"/>
    </location>
</feature>
<dbReference type="SUPFAM" id="SSF50891">
    <property type="entry name" value="Cyclophilin-like"/>
    <property type="match status" value="1"/>
</dbReference>
<feature type="transmembrane region" description="Helical" evidence="6">
    <location>
        <begin position="32"/>
        <end position="49"/>
    </location>
</feature>
<dbReference type="Gene3D" id="2.40.100.10">
    <property type="entry name" value="Cyclophilin-like"/>
    <property type="match status" value="1"/>
</dbReference>
<dbReference type="InterPro" id="IPR029000">
    <property type="entry name" value="Cyclophilin-like_dom_sf"/>
</dbReference>
<feature type="non-terminal residue" evidence="9">
    <location>
        <position position="1"/>
    </location>
</feature>
<feature type="transmembrane region" description="Helical" evidence="6">
    <location>
        <begin position="124"/>
        <end position="143"/>
    </location>
</feature>
<organism evidence="9 10">
    <name type="scientific">Effrenium voratum</name>
    <dbReference type="NCBI Taxonomy" id="2562239"/>
    <lineage>
        <taxon>Eukaryota</taxon>
        <taxon>Sar</taxon>
        <taxon>Alveolata</taxon>
        <taxon>Dinophyceae</taxon>
        <taxon>Suessiales</taxon>
        <taxon>Symbiodiniaceae</taxon>
        <taxon>Effrenium</taxon>
    </lineage>
</organism>
<evidence type="ECO:0000256" key="4">
    <source>
        <dbReference type="ARBA" id="ARBA00023136"/>
    </source>
</evidence>
<dbReference type="InterPro" id="IPR002130">
    <property type="entry name" value="Cyclophilin-type_PPIase_dom"/>
</dbReference>
<evidence type="ECO:0000259" key="8">
    <source>
        <dbReference type="Pfam" id="PF00955"/>
    </source>
</evidence>
<keyword evidence="10" id="KW-1185">Reference proteome</keyword>
<dbReference type="Pfam" id="PF00955">
    <property type="entry name" value="HCO3_cotransp"/>
    <property type="match status" value="1"/>
</dbReference>
<evidence type="ECO:0000256" key="3">
    <source>
        <dbReference type="ARBA" id="ARBA00022989"/>
    </source>
</evidence>
<evidence type="ECO:0000313" key="10">
    <source>
        <dbReference type="Proteomes" id="UP001178507"/>
    </source>
</evidence>
<accession>A0AA36MLK4</accession>
<feature type="domain" description="PPIase cyclophilin-type" evidence="7">
    <location>
        <begin position="315"/>
        <end position="422"/>
    </location>
</feature>
<keyword evidence="4 6" id="KW-0472">Membrane</keyword>
<sequence length="427" mass="46680">MLAPSALASQLGFTTTAGRAWTTNLADTTPEGVLAAAVAAIPIVLFFFLDQNISSIMCQKAGMHIQKGAYYHSSFACMALFNFLGPIWGLPFVTGSLPHSPQFVHAMTVTDAKHKPVGVVENRIAPFVGYGLMMLALVFPKLISLLPETAVYGALTYVGLKAAMGTQLWERFLLFFTDPQYHPADKGWSHLPRRTVHFFTAIQLLLVVGCWLCNIYIGLGFPLFVVTLIPIRFKVLPCLFSNKDIESLLSEDKPAEPQSADDLQNADPEKVSPPVPDEEHVPAVFQFGRGFHAPPEVHREAARYALDSELFNEAKFKMIVDGYSSPLSAGNFVDLVQRSFYNGMSIQRADGFIIQTGDPGPASGNGFQPTPGGPVRTIPLEVGLRGRSETLYGETIDEARLVGKEVKIPFQADGTVALARREFDNDS</sequence>
<dbReference type="Pfam" id="PF00160">
    <property type="entry name" value="Pro_isomerase"/>
    <property type="match status" value="1"/>
</dbReference>
<dbReference type="GO" id="GO:0005886">
    <property type="term" value="C:plasma membrane"/>
    <property type="evidence" value="ECO:0007669"/>
    <property type="project" value="TreeGrafter"/>
</dbReference>
<dbReference type="AlphaFoldDB" id="A0AA36MLK4"/>
<evidence type="ECO:0000256" key="5">
    <source>
        <dbReference type="SAM" id="MobiDB-lite"/>
    </source>
</evidence>
<dbReference type="GO" id="GO:0006820">
    <property type="term" value="P:monoatomic anion transport"/>
    <property type="evidence" value="ECO:0007669"/>
    <property type="project" value="InterPro"/>
</dbReference>
<dbReference type="Proteomes" id="UP001178507">
    <property type="component" value="Unassembled WGS sequence"/>
</dbReference>
<protein>
    <recommendedName>
        <fullName evidence="11">Bicarbonate transporter-like transmembrane domain-containing protein</fullName>
    </recommendedName>
</protein>
<dbReference type="GO" id="GO:0050801">
    <property type="term" value="P:monoatomic ion homeostasis"/>
    <property type="evidence" value="ECO:0007669"/>
    <property type="project" value="TreeGrafter"/>
</dbReference>
<proteinExistence type="predicted"/>
<evidence type="ECO:0000256" key="1">
    <source>
        <dbReference type="ARBA" id="ARBA00004141"/>
    </source>
</evidence>
<feature type="domain" description="Bicarbonate transporter-like transmembrane" evidence="8">
    <location>
        <begin position="15"/>
        <end position="251"/>
    </location>
</feature>
<dbReference type="GO" id="GO:0005452">
    <property type="term" value="F:solute:inorganic anion antiporter activity"/>
    <property type="evidence" value="ECO:0007669"/>
    <property type="project" value="InterPro"/>
</dbReference>
<feature type="region of interest" description="Disordered" evidence="5">
    <location>
        <begin position="252"/>
        <end position="275"/>
    </location>
</feature>
<dbReference type="InterPro" id="IPR011531">
    <property type="entry name" value="HCO3_transpt-like_TM_dom"/>
</dbReference>
<evidence type="ECO:0008006" key="11">
    <source>
        <dbReference type="Google" id="ProtNLM"/>
    </source>
</evidence>
<dbReference type="InterPro" id="IPR003020">
    <property type="entry name" value="HCO3_transpt_euk"/>
</dbReference>
<dbReference type="EMBL" id="CAUJNA010000092">
    <property type="protein sequence ID" value="CAJ1371672.1"/>
    <property type="molecule type" value="Genomic_DNA"/>
</dbReference>
<evidence type="ECO:0000259" key="7">
    <source>
        <dbReference type="Pfam" id="PF00160"/>
    </source>
</evidence>
<gene>
    <name evidence="9" type="ORF">EVOR1521_LOCUS1942</name>
</gene>
<evidence type="ECO:0000313" key="9">
    <source>
        <dbReference type="EMBL" id="CAJ1371672.1"/>
    </source>
</evidence>